<organism evidence="1">
    <name type="scientific">Myoviridae sp. ctNYa18</name>
    <dbReference type="NCBI Taxonomy" id="2825090"/>
    <lineage>
        <taxon>Viruses</taxon>
        <taxon>Duplodnaviria</taxon>
        <taxon>Heunggongvirae</taxon>
        <taxon>Uroviricota</taxon>
        <taxon>Caudoviricetes</taxon>
    </lineage>
</organism>
<protein>
    <submittedName>
        <fullName evidence="1">Uncharacterized protein</fullName>
    </submittedName>
</protein>
<reference evidence="1" key="1">
    <citation type="journal article" date="2021" name="Proc. Natl. Acad. Sci. U.S.A.">
        <title>A Catalog of Tens of Thousands of Viruses from Human Metagenomes Reveals Hidden Associations with Chronic Diseases.</title>
        <authorList>
            <person name="Tisza M.J."/>
            <person name="Buck C.B."/>
        </authorList>
    </citation>
    <scope>NUCLEOTIDE SEQUENCE</scope>
    <source>
        <strain evidence="1">CtNYa18</strain>
    </source>
</reference>
<dbReference type="EMBL" id="BK015422">
    <property type="protein sequence ID" value="DAE05961.1"/>
    <property type="molecule type" value="Genomic_DNA"/>
</dbReference>
<sequence length="163" mass="18549">MQYEDPILAKLRNLLNEHGPKDLRNKYYLGDPMVVDKSSLPMCFISYERQSVIDDASYSIETHSTVLINVAYDLTRDFNSTAKRSGSHMALVKMICGRDSKNKLLPETILSVLRRFQDEQSDELIIDLGSQTEIDYVMSERGGSVFTNEALIRFTVRTSDMIG</sequence>
<proteinExistence type="predicted"/>
<accession>A0A8S5PHV8</accession>
<evidence type="ECO:0000313" key="1">
    <source>
        <dbReference type="EMBL" id="DAE05961.1"/>
    </source>
</evidence>
<name>A0A8S5PHV8_9CAUD</name>